<dbReference type="InterPro" id="IPR019734">
    <property type="entry name" value="TPR_rpt"/>
</dbReference>
<dbReference type="PROSITE" id="PS50005">
    <property type="entry name" value="TPR"/>
    <property type="match status" value="1"/>
</dbReference>
<proteinExistence type="predicted"/>
<dbReference type="PANTHER" id="PTHR44858:SF1">
    <property type="entry name" value="UDP-N-ACETYLGLUCOSAMINE--PEPTIDE N-ACETYLGLUCOSAMINYLTRANSFERASE SPINDLY-RELATED"/>
    <property type="match status" value="1"/>
</dbReference>
<feature type="signal peptide" evidence="4">
    <location>
        <begin position="1"/>
        <end position="19"/>
    </location>
</feature>
<organism evidence="6 7">
    <name type="scientific">Flammeovirga pectinis</name>
    <dbReference type="NCBI Taxonomy" id="2494373"/>
    <lineage>
        <taxon>Bacteria</taxon>
        <taxon>Pseudomonadati</taxon>
        <taxon>Bacteroidota</taxon>
        <taxon>Cytophagia</taxon>
        <taxon>Cytophagales</taxon>
        <taxon>Flammeovirgaceae</taxon>
        <taxon>Flammeovirga</taxon>
    </lineage>
</organism>
<accession>A0A3Q9FN80</accession>
<dbReference type="Pfam" id="PF00656">
    <property type="entry name" value="Peptidase_C14"/>
    <property type="match status" value="1"/>
</dbReference>
<dbReference type="PANTHER" id="PTHR44858">
    <property type="entry name" value="TETRATRICOPEPTIDE REPEAT PROTEIN 6"/>
    <property type="match status" value="1"/>
</dbReference>
<dbReference type="Gene3D" id="1.25.40.10">
    <property type="entry name" value="Tetratricopeptide repeat domain"/>
    <property type="match status" value="3"/>
</dbReference>
<dbReference type="InterPro" id="IPR011600">
    <property type="entry name" value="Pept_C14_caspase"/>
</dbReference>
<dbReference type="SUPFAM" id="SSF50978">
    <property type="entry name" value="WD40 repeat-like"/>
    <property type="match status" value="1"/>
</dbReference>
<dbReference type="Gene3D" id="3.40.50.1460">
    <property type="match status" value="1"/>
</dbReference>
<dbReference type="Gene3D" id="2.130.10.10">
    <property type="entry name" value="YVTN repeat-like/Quinoprotein amine dehydrogenase"/>
    <property type="match status" value="1"/>
</dbReference>
<keyword evidence="1" id="KW-0677">Repeat</keyword>
<dbReference type="EMBL" id="CP034562">
    <property type="protein sequence ID" value="AZQ60914.1"/>
    <property type="molecule type" value="Genomic_DNA"/>
</dbReference>
<dbReference type="InterPro" id="IPR015943">
    <property type="entry name" value="WD40/YVTN_repeat-like_dom_sf"/>
</dbReference>
<keyword evidence="4" id="KW-0732">Signal</keyword>
<gene>
    <name evidence="6" type="ORF">EI427_01395</name>
</gene>
<dbReference type="InterPro" id="IPR050498">
    <property type="entry name" value="Ycf3"/>
</dbReference>
<dbReference type="OrthoDB" id="174931at2"/>
<feature type="repeat" description="TPR" evidence="3">
    <location>
        <begin position="783"/>
        <end position="816"/>
    </location>
</feature>
<evidence type="ECO:0000259" key="5">
    <source>
        <dbReference type="Pfam" id="PF00656"/>
    </source>
</evidence>
<evidence type="ECO:0000256" key="2">
    <source>
        <dbReference type="ARBA" id="ARBA00022803"/>
    </source>
</evidence>
<feature type="chain" id="PRO_5018569386" description="Peptidase C14 caspase domain-containing protein" evidence="4">
    <location>
        <begin position="20"/>
        <end position="1270"/>
    </location>
</feature>
<dbReference type="GO" id="GO:0004197">
    <property type="term" value="F:cysteine-type endopeptidase activity"/>
    <property type="evidence" value="ECO:0007669"/>
    <property type="project" value="InterPro"/>
</dbReference>
<dbReference type="SMART" id="SM00320">
    <property type="entry name" value="WD40"/>
    <property type="match status" value="2"/>
</dbReference>
<evidence type="ECO:0000256" key="4">
    <source>
        <dbReference type="SAM" id="SignalP"/>
    </source>
</evidence>
<dbReference type="AlphaFoldDB" id="A0A3Q9FN80"/>
<dbReference type="InterPro" id="IPR036322">
    <property type="entry name" value="WD40_repeat_dom_sf"/>
</dbReference>
<dbReference type="InterPro" id="IPR032774">
    <property type="entry name" value="WG_beta_rep"/>
</dbReference>
<dbReference type="Pfam" id="PF14903">
    <property type="entry name" value="WG_beta_rep"/>
    <property type="match status" value="1"/>
</dbReference>
<dbReference type="Proteomes" id="UP000267268">
    <property type="component" value="Chromosome 1"/>
</dbReference>
<protein>
    <recommendedName>
        <fullName evidence="5">Peptidase C14 caspase domain-containing protein</fullName>
    </recommendedName>
</protein>
<sequence length="1270" mass="142883">MKFFSFFTLLFYLILPSFAQESRGLVLNVDQQEKKNIKAIIVGVSTYENLSAAAQLKYANKDAEAFANFLTQHAHIDPSNIHLFLDDKATAIQVWASIRTALSKAEEGDELIIYFAGHGDVDAMTDNAYLLTHDASSPEEKSFYMMTSIDVSMLQKMVSKMTAMKKFHVLMITDACRSGHILSTEGLSDQTLTSLIADWNNTNKLVSCAPNQLSYEGVEWGNGHGAFTHFLLKGLMGEADIDENNAVDLGELYDYTRGNVRRETKGKQSPQYKGNDADILMTVDAKLLDLARQNNYNISGMEVASRAVDTTNSDPSENQKEELNTFLAAIDQHRLIPPKYIKATENTSISFSSVTKKYQQLEDLSTFKNRVLIRFGNNTIEILDNSLNSVAKIKIDYDTPKLFAGNGDYWALAGTSKTVARYSDQQLIEKSTYHKATINALAISKEATIVTGDEKGNVFIWKNGEESAKKLTKVVAAVQNITLSENEKYIAIADVEGQLVVWDIQKKEKILTEKLSIQANRKMVFIAEGNTLLVPNGRGIKQIDLVKKKTNAEITLPNRHIPNSLMQLDENYVLILGNKGQLLLLNNKDNSVKEMGQNPLGANVKVAATQNSFYAMSSSKLQQSKLTIPLPYAEDFYTKIEESAHYSEQEKENAKGVLAIALQEDAQNIITPFILGSSVQPSLNQIKEAIYQLNYAIRLYNDNPFITEVIYARKWFLEAYEIIIGNDIRNFPKAVALFNKIIEQQPNAAYPYNGIALVNQKLMDLARTKKSIAKAGSLMPKWTAPKSTLATTFIIEEKYTDAIKMYDEIIEIIPKNAKGYVGKAQVYQMMGYYQKAWDLLNEATAKVGTDISIEETKATLLIDLGDLLEAEKCLNKLLKGSYISTSTYLSYVQLKEEFYDRQDRDIALLIDAQQLLLSAIELHPTNADLYAELGKLFTRYPNVFKVKPSEVYALFNQALLLAPFNQVALKNNAEYAYRVDGNMEIAKQATVMYSQMRANFSDLDLFIASIAYAQKDFKLMEGSCKAAMLKNPYKLENYKMLWNVYVQFDKTEELHKLYLMAKENLPKCPWFDYKYALYFKGMRENSKAIAYTKTSLKIAPIYNYAKVIENPSKGISHLYTYDQQTNGKTFTAKGGFYIVQKNSFKGVIDYAGRLVVPIEYKHIQLTQNGYSILTLKDHTKQLTSPDGQILGGRAFQEIEFLDCGLVKVRVNGKYGCLDRSTGKVVVPFKYEVITNGKWAGIPVACCRVNARDTDNTAEYYSIEGKCISCN</sequence>
<keyword evidence="7" id="KW-1185">Reference proteome</keyword>
<dbReference type="SUPFAM" id="SSF52129">
    <property type="entry name" value="Caspase-like"/>
    <property type="match status" value="1"/>
</dbReference>
<evidence type="ECO:0000313" key="7">
    <source>
        <dbReference type="Proteomes" id="UP000267268"/>
    </source>
</evidence>
<evidence type="ECO:0000256" key="1">
    <source>
        <dbReference type="ARBA" id="ARBA00022737"/>
    </source>
</evidence>
<feature type="domain" description="Peptidase C14 caspase" evidence="5">
    <location>
        <begin position="38"/>
        <end position="274"/>
    </location>
</feature>
<dbReference type="InterPro" id="IPR029030">
    <property type="entry name" value="Caspase-like_dom_sf"/>
</dbReference>
<reference evidence="6 7" key="1">
    <citation type="submission" date="2018-12" db="EMBL/GenBank/DDBJ databases">
        <title>Flammeovirga pectinis sp. nov., isolated from the gut of the Korean scallop, Patinopecten yessoensis.</title>
        <authorList>
            <person name="Bae J.-W."/>
            <person name="Jeong Y.-S."/>
            <person name="Kang W."/>
        </authorList>
    </citation>
    <scope>NUCLEOTIDE SEQUENCE [LARGE SCALE GENOMIC DNA]</scope>
    <source>
        <strain evidence="6 7">L12M1</strain>
    </source>
</reference>
<evidence type="ECO:0000313" key="6">
    <source>
        <dbReference type="EMBL" id="AZQ60914.1"/>
    </source>
</evidence>
<dbReference type="InterPro" id="IPR011990">
    <property type="entry name" value="TPR-like_helical_dom_sf"/>
</dbReference>
<keyword evidence="2 3" id="KW-0802">TPR repeat</keyword>
<dbReference type="InterPro" id="IPR001680">
    <property type="entry name" value="WD40_rpt"/>
</dbReference>
<name>A0A3Q9FN80_9BACT</name>
<dbReference type="GO" id="GO:0006508">
    <property type="term" value="P:proteolysis"/>
    <property type="evidence" value="ECO:0007669"/>
    <property type="project" value="InterPro"/>
</dbReference>
<dbReference type="KEGG" id="fll:EI427_01395"/>
<evidence type="ECO:0000256" key="3">
    <source>
        <dbReference type="PROSITE-ProRule" id="PRU00339"/>
    </source>
</evidence>
<dbReference type="RefSeq" id="WP_126610883.1">
    <property type="nucleotide sequence ID" value="NZ_CP034562.1"/>
</dbReference>
<dbReference type="SUPFAM" id="SSF48452">
    <property type="entry name" value="TPR-like"/>
    <property type="match status" value="2"/>
</dbReference>